<dbReference type="OrthoDB" id="10009462at2"/>
<evidence type="ECO:0000256" key="1">
    <source>
        <dbReference type="SAM" id="MobiDB-lite"/>
    </source>
</evidence>
<keyword evidence="3" id="KW-1185">Reference proteome</keyword>
<feature type="region of interest" description="Disordered" evidence="1">
    <location>
        <begin position="85"/>
        <end position="106"/>
    </location>
</feature>
<sequence length="151" mass="17188">MIEYIGGVTVDVFGYEDLVSTVRTMHDRPVSAIMETMRHWGGQVDGEYRVYWPADSFVIADAVSLAVGRELQRLFNDPRLRPSRDVPGATFEMDRPRREGAGASLPLDARVSKRQPYKRDYLIAPSLISIEDRGDTKLDQSNPRVPRLYVF</sequence>
<proteinExistence type="predicted"/>
<comment type="caution">
    <text evidence="2">The sequence shown here is derived from an EMBL/GenBank/DDBJ whole genome shotgun (WGS) entry which is preliminary data.</text>
</comment>
<gene>
    <name evidence="2" type="ORF">E3T39_06210</name>
</gene>
<dbReference type="RefSeq" id="WP_134513840.1">
    <property type="nucleotide sequence ID" value="NZ_SOHJ01000004.1"/>
</dbReference>
<reference evidence="2 3" key="1">
    <citation type="submission" date="2019-03" db="EMBL/GenBank/DDBJ databases">
        <title>Genomics of glacier-inhabiting Cryobacterium strains.</title>
        <authorList>
            <person name="Liu Q."/>
            <person name="Xin Y.-H."/>
        </authorList>
    </citation>
    <scope>NUCLEOTIDE SEQUENCE [LARGE SCALE GENOMIC DNA]</scope>
    <source>
        <strain evidence="2 3">Sr39</strain>
    </source>
</reference>
<dbReference type="AlphaFoldDB" id="A0A4V3ISS2"/>
<evidence type="ECO:0000313" key="2">
    <source>
        <dbReference type="EMBL" id="TFD61632.1"/>
    </source>
</evidence>
<dbReference type="EMBL" id="SOHJ01000004">
    <property type="protein sequence ID" value="TFD61632.1"/>
    <property type="molecule type" value="Genomic_DNA"/>
</dbReference>
<evidence type="ECO:0000313" key="3">
    <source>
        <dbReference type="Proteomes" id="UP000298170"/>
    </source>
</evidence>
<dbReference type="Proteomes" id="UP000298170">
    <property type="component" value="Unassembled WGS sequence"/>
</dbReference>
<name>A0A4V3ISS2_9MICO</name>
<accession>A0A4V3ISS2</accession>
<organism evidence="2 3">
    <name type="scientific">Cryobacterium suzukii</name>
    <dbReference type="NCBI Taxonomy" id="1259198"/>
    <lineage>
        <taxon>Bacteria</taxon>
        <taxon>Bacillati</taxon>
        <taxon>Actinomycetota</taxon>
        <taxon>Actinomycetes</taxon>
        <taxon>Micrococcales</taxon>
        <taxon>Microbacteriaceae</taxon>
        <taxon>Cryobacterium</taxon>
    </lineage>
</organism>
<protein>
    <submittedName>
        <fullName evidence="2">Uncharacterized protein</fullName>
    </submittedName>
</protein>